<name>A0A1M6SRL4_9FIRM</name>
<dbReference type="GO" id="GO:0003677">
    <property type="term" value="F:DNA binding"/>
    <property type="evidence" value="ECO:0007669"/>
    <property type="project" value="InterPro"/>
</dbReference>
<dbReference type="GO" id="GO:0000156">
    <property type="term" value="F:phosphorelay response regulator activity"/>
    <property type="evidence" value="ECO:0007669"/>
    <property type="project" value="InterPro"/>
</dbReference>
<feature type="domain" description="HTH LytTR-type" evidence="1">
    <location>
        <begin position="175"/>
        <end position="266"/>
    </location>
</feature>
<accession>A0A1M6SRL4</accession>
<dbReference type="InterPro" id="IPR007492">
    <property type="entry name" value="LytTR_DNA-bd_dom"/>
</dbReference>
<evidence type="ECO:0000313" key="2">
    <source>
        <dbReference type="EMBL" id="SHK47277.1"/>
    </source>
</evidence>
<dbReference type="PANTHER" id="PTHR37299:SF1">
    <property type="entry name" value="STAGE 0 SPORULATION PROTEIN A HOMOLOG"/>
    <property type="match status" value="1"/>
</dbReference>
<proteinExistence type="predicted"/>
<organism evidence="2 3">
    <name type="scientific">Anaerotignum lactatifermentans DSM 14214</name>
    <dbReference type="NCBI Taxonomy" id="1121323"/>
    <lineage>
        <taxon>Bacteria</taxon>
        <taxon>Bacillati</taxon>
        <taxon>Bacillota</taxon>
        <taxon>Clostridia</taxon>
        <taxon>Lachnospirales</taxon>
        <taxon>Anaerotignaceae</taxon>
        <taxon>Anaerotignum</taxon>
    </lineage>
</organism>
<dbReference type="OrthoDB" id="9809318at2"/>
<dbReference type="AlphaFoldDB" id="A0A1M6SRL4"/>
<dbReference type="Pfam" id="PF04397">
    <property type="entry name" value="LytTR"/>
    <property type="match status" value="1"/>
</dbReference>
<dbReference type="Gene3D" id="2.40.50.1020">
    <property type="entry name" value="LytTr DNA-binding domain"/>
    <property type="match status" value="1"/>
</dbReference>
<dbReference type="InterPro" id="IPR032710">
    <property type="entry name" value="NTF2-like_dom_sf"/>
</dbReference>
<dbReference type="RefSeq" id="WP_072851047.1">
    <property type="nucleotide sequence ID" value="NZ_FRAH01000028.1"/>
</dbReference>
<dbReference type="EMBL" id="FRAH01000028">
    <property type="protein sequence ID" value="SHK47277.1"/>
    <property type="molecule type" value="Genomic_DNA"/>
</dbReference>
<evidence type="ECO:0000313" key="3">
    <source>
        <dbReference type="Proteomes" id="UP000183975"/>
    </source>
</evidence>
<keyword evidence="3" id="KW-1185">Reference proteome</keyword>
<gene>
    <name evidence="2" type="ORF">SAMN02745138_01789</name>
</gene>
<sequence>MNKQLLQEIMELSQECLARFWQMDPEFVIEYFDKNIIWIGSAKSQYADTYEDAVNDFREIAKELKPCHLSHQEFTVAQNAGNACTIVGRYITTTDDSVGYFLQAQQRCTFVWEIKQGEPKIKHCHISNPMGELKLAEGEKFVNALGEMSKKYWISRIQSIHSRNKIIVTDHKDITHFLSPAEILYVNAVGRNCMIYTTDGSEIYNRGSIAEFIEKAGDSFSFVHRSYIVNNMHISSIHPYEIVLYDGSQIPVPKKRYAEIKNKLIAFYKK</sequence>
<dbReference type="InterPro" id="IPR046947">
    <property type="entry name" value="LytR-like"/>
</dbReference>
<dbReference type="Gene3D" id="3.10.450.50">
    <property type="match status" value="1"/>
</dbReference>
<dbReference type="SUPFAM" id="SSF54427">
    <property type="entry name" value="NTF2-like"/>
    <property type="match status" value="1"/>
</dbReference>
<protein>
    <submittedName>
        <fullName evidence="2">Transcriptional regulator, LytTR family</fullName>
    </submittedName>
</protein>
<dbReference type="PANTHER" id="PTHR37299">
    <property type="entry name" value="TRANSCRIPTIONAL REGULATOR-RELATED"/>
    <property type="match status" value="1"/>
</dbReference>
<dbReference type="SMART" id="SM00850">
    <property type="entry name" value="LytTR"/>
    <property type="match status" value="1"/>
</dbReference>
<reference evidence="2 3" key="1">
    <citation type="submission" date="2016-11" db="EMBL/GenBank/DDBJ databases">
        <authorList>
            <person name="Jaros S."/>
            <person name="Januszkiewicz K."/>
            <person name="Wedrychowicz H."/>
        </authorList>
    </citation>
    <scope>NUCLEOTIDE SEQUENCE [LARGE SCALE GENOMIC DNA]</scope>
    <source>
        <strain evidence="2 3">DSM 14214</strain>
    </source>
</reference>
<dbReference type="PROSITE" id="PS50930">
    <property type="entry name" value="HTH_LYTTR"/>
    <property type="match status" value="1"/>
</dbReference>
<dbReference type="Proteomes" id="UP000183975">
    <property type="component" value="Unassembled WGS sequence"/>
</dbReference>
<evidence type="ECO:0000259" key="1">
    <source>
        <dbReference type="PROSITE" id="PS50930"/>
    </source>
</evidence>